<sequence>MFKKNLLLAGLALLSWPAFAQENKLTYWLTDPANNILFKKETLTNDLSKSAPTITIDVSQKYQSIDGFGFALTSGSTTHLMNMSPAKRSALLHELFSVDGSNIGTSYLRISIGASDLSDHVFTYDDMPDGNTDEKLEHFDLGPDKTNVIPALKEILAINPSIKILGSPWSPPSWMKTNNDSRGGMLKPEYYETYAQYFVKYIQQMKAAGIRIDAITIQNEPLHPGNNPSLLMPAPDQAEFIKNHLGPAFEKNHIDAKIIIYDHNADRPDYPILILSDPKAAKYIDGSAFHLYGGKIEALSDVHNAFPNKNIYFTEQWVGAPGNLERDLSEHIKNLVIGATRNWSHNVIEWNLAADPENKPYTDRGGCDRCLGAITIDKDEVKRNPAYYVVAHSAKFVRPGSVRVASNEPDSLPNVAFKTASGKTVLIVLNTAKASQTFNIQLSKNKYSATLNAGAVATYIF</sequence>
<dbReference type="InterPro" id="IPR033452">
    <property type="entry name" value="GH30_C"/>
</dbReference>
<dbReference type="PANTHER" id="PTHR11069:SF23">
    <property type="entry name" value="LYSOSOMAL ACID GLUCOSYLCERAMIDASE"/>
    <property type="match status" value="1"/>
</dbReference>
<organism evidence="8 9">
    <name type="scientific">Hufsiella arboris</name>
    <dbReference type="NCBI Taxonomy" id="2695275"/>
    <lineage>
        <taxon>Bacteria</taxon>
        <taxon>Pseudomonadati</taxon>
        <taxon>Bacteroidota</taxon>
        <taxon>Sphingobacteriia</taxon>
        <taxon>Sphingobacteriales</taxon>
        <taxon>Sphingobacteriaceae</taxon>
        <taxon>Hufsiella</taxon>
    </lineage>
</organism>
<dbReference type="GO" id="GO:0006680">
    <property type="term" value="P:glucosylceramide catabolic process"/>
    <property type="evidence" value="ECO:0007669"/>
    <property type="project" value="TreeGrafter"/>
</dbReference>
<dbReference type="Proteomes" id="UP000466586">
    <property type="component" value="Unassembled WGS sequence"/>
</dbReference>
<dbReference type="Gene3D" id="2.60.40.1180">
    <property type="entry name" value="Golgi alpha-mannosidase II"/>
    <property type="match status" value="1"/>
</dbReference>
<dbReference type="GO" id="GO:0004348">
    <property type="term" value="F:glucosylceramidase activity"/>
    <property type="evidence" value="ECO:0007669"/>
    <property type="project" value="InterPro"/>
</dbReference>
<keyword evidence="4" id="KW-0326">Glycosidase</keyword>
<dbReference type="RefSeq" id="WP_160843335.1">
    <property type="nucleotide sequence ID" value="NZ_WVHT01000002.1"/>
</dbReference>
<keyword evidence="3 4" id="KW-0378">Hydrolase</keyword>
<dbReference type="InterPro" id="IPR013780">
    <property type="entry name" value="Glyco_hydro_b"/>
</dbReference>
<dbReference type="PRINTS" id="PR00843">
    <property type="entry name" value="GLHYDRLASE30"/>
</dbReference>
<name>A0A7K1Y6G5_9SPHI</name>
<dbReference type="EMBL" id="WVHT01000002">
    <property type="protein sequence ID" value="MXV50153.1"/>
    <property type="molecule type" value="Genomic_DNA"/>
</dbReference>
<comment type="caution">
    <text evidence="8">The sequence shown here is derived from an EMBL/GenBank/DDBJ whole genome shotgun (WGS) entry which is preliminary data.</text>
</comment>
<keyword evidence="2 5" id="KW-0732">Signal</keyword>
<dbReference type="InterPro" id="IPR033453">
    <property type="entry name" value="Glyco_hydro_30_TIM-barrel"/>
</dbReference>
<dbReference type="Pfam" id="PF02055">
    <property type="entry name" value="Glyco_hydro_30"/>
    <property type="match status" value="1"/>
</dbReference>
<proteinExistence type="inferred from homology"/>
<protein>
    <submittedName>
        <fullName evidence="8">Glucosylceramidase</fullName>
    </submittedName>
</protein>
<gene>
    <name evidence="8" type="ORF">GS399_04160</name>
</gene>
<dbReference type="InterPro" id="IPR017853">
    <property type="entry name" value="GH"/>
</dbReference>
<reference evidence="8 9" key="1">
    <citation type="submission" date="2019-11" db="EMBL/GenBank/DDBJ databases">
        <title>Pedobacter sp. HMF7647 Genome sequencing and assembly.</title>
        <authorList>
            <person name="Kang H."/>
            <person name="Kim H."/>
            <person name="Joh K."/>
        </authorList>
    </citation>
    <scope>NUCLEOTIDE SEQUENCE [LARGE SCALE GENOMIC DNA]</scope>
    <source>
        <strain evidence="8 9">HMF7647</strain>
    </source>
</reference>
<accession>A0A7K1Y6G5</accession>
<dbReference type="InterPro" id="IPR001139">
    <property type="entry name" value="Glyco_hydro_30"/>
</dbReference>
<evidence type="ECO:0000259" key="7">
    <source>
        <dbReference type="Pfam" id="PF17189"/>
    </source>
</evidence>
<evidence type="ECO:0000259" key="6">
    <source>
        <dbReference type="Pfam" id="PF02055"/>
    </source>
</evidence>
<evidence type="ECO:0000256" key="1">
    <source>
        <dbReference type="ARBA" id="ARBA00005382"/>
    </source>
</evidence>
<comment type="similarity">
    <text evidence="1 4">Belongs to the glycosyl hydrolase 30 family.</text>
</comment>
<feature type="chain" id="PRO_5029476310" evidence="5">
    <location>
        <begin position="21"/>
        <end position="461"/>
    </location>
</feature>
<dbReference type="AlphaFoldDB" id="A0A7K1Y6G5"/>
<dbReference type="GO" id="GO:0016020">
    <property type="term" value="C:membrane"/>
    <property type="evidence" value="ECO:0007669"/>
    <property type="project" value="GOC"/>
</dbReference>
<evidence type="ECO:0000313" key="8">
    <source>
        <dbReference type="EMBL" id="MXV50153.1"/>
    </source>
</evidence>
<evidence type="ECO:0000256" key="3">
    <source>
        <dbReference type="ARBA" id="ARBA00022801"/>
    </source>
</evidence>
<dbReference type="PANTHER" id="PTHR11069">
    <property type="entry name" value="GLUCOSYLCERAMIDASE"/>
    <property type="match status" value="1"/>
</dbReference>
<feature type="domain" description="Glycosyl hydrolase family 30 beta sandwich" evidence="7">
    <location>
        <begin position="400"/>
        <end position="459"/>
    </location>
</feature>
<feature type="domain" description="Glycosyl hydrolase family 30 TIM-barrel" evidence="6">
    <location>
        <begin position="65"/>
        <end position="397"/>
    </location>
</feature>
<evidence type="ECO:0000256" key="5">
    <source>
        <dbReference type="SAM" id="SignalP"/>
    </source>
</evidence>
<keyword evidence="9" id="KW-1185">Reference proteome</keyword>
<evidence type="ECO:0000313" key="9">
    <source>
        <dbReference type="Proteomes" id="UP000466586"/>
    </source>
</evidence>
<feature type="signal peptide" evidence="5">
    <location>
        <begin position="1"/>
        <end position="20"/>
    </location>
</feature>
<dbReference type="SUPFAM" id="SSF51445">
    <property type="entry name" value="(Trans)glycosidases"/>
    <property type="match status" value="1"/>
</dbReference>
<evidence type="ECO:0000256" key="2">
    <source>
        <dbReference type="ARBA" id="ARBA00022729"/>
    </source>
</evidence>
<evidence type="ECO:0000256" key="4">
    <source>
        <dbReference type="RuleBase" id="RU361188"/>
    </source>
</evidence>
<dbReference type="Pfam" id="PF17189">
    <property type="entry name" value="Glyco_hydro_30C"/>
    <property type="match status" value="1"/>
</dbReference>
<dbReference type="Gene3D" id="3.20.20.80">
    <property type="entry name" value="Glycosidases"/>
    <property type="match status" value="1"/>
</dbReference>